<protein>
    <submittedName>
        <fullName evidence="2">IS3 family transposase</fullName>
    </submittedName>
</protein>
<dbReference type="SUPFAM" id="SSF46689">
    <property type="entry name" value="Homeodomain-like"/>
    <property type="match status" value="1"/>
</dbReference>
<gene>
    <name evidence="2" type="ORF">FRD01_15185</name>
</gene>
<dbReference type="NCBIfam" id="NF033516">
    <property type="entry name" value="transpos_IS3"/>
    <property type="match status" value="1"/>
</dbReference>
<dbReference type="Gene3D" id="3.30.420.10">
    <property type="entry name" value="Ribonuclease H-like superfamily/Ribonuclease H"/>
    <property type="match status" value="1"/>
</dbReference>
<keyword evidence="3" id="KW-1185">Reference proteome</keyword>
<evidence type="ECO:0000313" key="3">
    <source>
        <dbReference type="Proteomes" id="UP000321595"/>
    </source>
</evidence>
<evidence type="ECO:0000259" key="1">
    <source>
        <dbReference type="PROSITE" id="PS50994"/>
    </source>
</evidence>
<dbReference type="PANTHER" id="PTHR46889">
    <property type="entry name" value="TRANSPOSASE INSF FOR INSERTION SEQUENCE IS3B-RELATED"/>
    <property type="match status" value="1"/>
</dbReference>
<evidence type="ECO:0000313" key="2">
    <source>
        <dbReference type="EMBL" id="QED28551.1"/>
    </source>
</evidence>
<accession>A0A5B8XTE3</accession>
<proteinExistence type="predicted"/>
<dbReference type="GO" id="GO:0006313">
    <property type="term" value="P:DNA transposition"/>
    <property type="evidence" value="ECO:0007669"/>
    <property type="project" value="InterPro"/>
</dbReference>
<dbReference type="OrthoDB" id="9801287at2"/>
<dbReference type="Proteomes" id="UP000321595">
    <property type="component" value="Chromosome"/>
</dbReference>
<name>A0A5B8XTE3_9DELT</name>
<organism evidence="2 3">
    <name type="scientific">Microvenator marinus</name>
    <dbReference type="NCBI Taxonomy" id="2600177"/>
    <lineage>
        <taxon>Bacteria</taxon>
        <taxon>Deltaproteobacteria</taxon>
        <taxon>Bradymonadales</taxon>
        <taxon>Microvenatoraceae</taxon>
        <taxon>Microvenator</taxon>
    </lineage>
</organism>
<dbReference type="Pfam" id="PF13276">
    <property type="entry name" value="HTH_21"/>
    <property type="match status" value="1"/>
</dbReference>
<dbReference type="InterPro" id="IPR025948">
    <property type="entry name" value="HTH-like_dom"/>
</dbReference>
<dbReference type="Pfam" id="PF00665">
    <property type="entry name" value="rve"/>
    <property type="match status" value="1"/>
</dbReference>
<dbReference type="Pfam" id="PF01527">
    <property type="entry name" value="HTH_Tnp_1"/>
    <property type="match status" value="1"/>
</dbReference>
<dbReference type="InterPro" id="IPR002514">
    <property type="entry name" value="Transposase_8"/>
</dbReference>
<dbReference type="InterPro" id="IPR012337">
    <property type="entry name" value="RNaseH-like_sf"/>
</dbReference>
<feature type="domain" description="Integrase catalytic" evidence="1">
    <location>
        <begin position="226"/>
        <end position="389"/>
    </location>
</feature>
<dbReference type="InterPro" id="IPR036397">
    <property type="entry name" value="RNaseH_sf"/>
</dbReference>
<dbReference type="InterPro" id="IPR001584">
    <property type="entry name" value="Integrase_cat-core"/>
</dbReference>
<dbReference type="GO" id="GO:0003677">
    <property type="term" value="F:DNA binding"/>
    <property type="evidence" value="ECO:0007669"/>
    <property type="project" value="InterPro"/>
</dbReference>
<reference evidence="2 3" key="1">
    <citation type="submission" date="2019-08" db="EMBL/GenBank/DDBJ databases">
        <authorList>
            <person name="Liang Q."/>
        </authorList>
    </citation>
    <scope>NUCLEOTIDE SEQUENCE [LARGE SCALE GENOMIC DNA]</scope>
    <source>
        <strain evidence="2 3">V1718</strain>
    </source>
</reference>
<dbReference type="InterPro" id="IPR050900">
    <property type="entry name" value="Transposase_IS3/IS150/IS904"/>
</dbReference>
<dbReference type="KEGG" id="bbae:FRD01_15185"/>
<dbReference type="InterPro" id="IPR036388">
    <property type="entry name" value="WH-like_DNA-bd_sf"/>
</dbReference>
<dbReference type="InterPro" id="IPR009057">
    <property type="entry name" value="Homeodomain-like_sf"/>
</dbReference>
<dbReference type="EMBL" id="CP042467">
    <property type="protein sequence ID" value="QED28551.1"/>
    <property type="molecule type" value="Genomic_DNA"/>
</dbReference>
<dbReference type="PROSITE" id="PS50994">
    <property type="entry name" value="INTEGRASE"/>
    <property type="match status" value="1"/>
</dbReference>
<dbReference type="GO" id="GO:0004803">
    <property type="term" value="F:transposase activity"/>
    <property type="evidence" value="ECO:0007669"/>
    <property type="project" value="InterPro"/>
</dbReference>
<dbReference type="GO" id="GO:0015074">
    <property type="term" value="P:DNA integration"/>
    <property type="evidence" value="ECO:0007669"/>
    <property type="project" value="InterPro"/>
</dbReference>
<dbReference type="Gene3D" id="1.10.10.10">
    <property type="entry name" value="Winged helix-like DNA-binding domain superfamily/Winged helix DNA-binding domain"/>
    <property type="match status" value="1"/>
</dbReference>
<dbReference type="InterPro" id="IPR048020">
    <property type="entry name" value="Transpos_IS3"/>
</dbReference>
<dbReference type="PANTHER" id="PTHR46889:SF5">
    <property type="entry name" value="INTEGRASE PROTEIN"/>
    <property type="match status" value="1"/>
</dbReference>
<dbReference type="AlphaFoldDB" id="A0A5B8XTE3"/>
<dbReference type="SUPFAM" id="SSF53098">
    <property type="entry name" value="Ribonuclease H-like"/>
    <property type="match status" value="1"/>
</dbReference>
<sequence>MTNPRNKFSPEVRERAVRLVRETRADHKSEWAAITSVATKIGCVPQTLQKWIQQAEENSKAPLSDEERIRLLERENKELKRTNEILRLASAFFAPGGARPPIKEAVMFINAHRETYGVEPICKVLRIAPSTYYWHVKRSQEKSKRDLSDERLMAEIQRVYDASDGIYGARKVWRTLTRQHKDLARCTVERLMKRAGLRGVTRCRRVRTTVRSKAECPKDLVQRNFNAEAKNRLWVADLTYVKIASGHVYVAFVTDVFSRRIVGWRVSTSLTSDIAVDALEQALFDRRPKGLIHHSDRGVQYLCVKYSARLEDAGIQASVGSVGDSYDNALAETINGLYKAEVIHHRNRKWTNVQDVEKATMNWVHWFNHHRIMESLGYLSPAEYEADFSCQAMVA</sequence>
<dbReference type="Pfam" id="PF13333">
    <property type="entry name" value="rve_2"/>
    <property type="match status" value="1"/>
</dbReference>